<dbReference type="EMBL" id="JARIHO010000012">
    <property type="protein sequence ID" value="KAJ7352146.1"/>
    <property type="molecule type" value="Genomic_DNA"/>
</dbReference>
<evidence type="ECO:0000256" key="3">
    <source>
        <dbReference type="ARBA" id="ARBA00022989"/>
    </source>
</evidence>
<evidence type="ECO:0000256" key="4">
    <source>
        <dbReference type="ARBA" id="ARBA00023136"/>
    </source>
</evidence>
<proteinExistence type="predicted"/>
<evidence type="ECO:0000256" key="5">
    <source>
        <dbReference type="SAM" id="Phobius"/>
    </source>
</evidence>
<feature type="transmembrane region" description="Helical" evidence="5">
    <location>
        <begin position="182"/>
        <end position="204"/>
    </location>
</feature>
<feature type="transmembrane region" description="Helical" evidence="5">
    <location>
        <begin position="131"/>
        <end position="149"/>
    </location>
</feature>
<reference evidence="6" key="1">
    <citation type="submission" date="2023-03" db="EMBL/GenBank/DDBJ databases">
        <title>Massive genome expansion in bonnet fungi (Mycena s.s.) driven by repeated elements and novel gene families across ecological guilds.</title>
        <authorList>
            <consortium name="Lawrence Berkeley National Laboratory"/>
            <person name="Harder C.B."/>
            <person name="Miyauchi S."/>
            <person name="Viragh M."/>
            <person name="Kuo A."/>
            <person name="Thoen E."/>
            <person name="Andreopoulos B."/>
            <person name="Lu D."/>
            <person name="Skrede I."/>
            <person name="Drula E."/>
            <person name="Henrissat B."/>
            <person name="Morin E."/>
            <person name="Kohler A."/>
            <person name="Barry K."/>
            <person name="LaButti K."/>
            <person name="Morin E."/>
            <person name="Salamov A."/>
            <person name="Lipzen A."/>
            <person name="Mereny Z."/>
            <person name="Hegedus B."/>
            <person name="Baldrian P."/>
            <person name="Stursova M."/>
            <person name="Weitz H."/>
            <person name="Taylor A."/>
            <person name="Grigoriev I.V."/>
            <person name="Nagy L.G."/>
            <person name="Martin F."/>
            <person name="Kauserud H."/>
        </authorList>
    </citation>
    <scope>NUCLEOTIDE SEQUENCE</scope>
    <source>
        <strain evidence="6">CBHHK002</strain>
    </source>
</reference>
<comment type="subcellular location">
    <subcellularLocation>
        <location evidence="1">Membrane</location>
        <topology evidence="1">Multi-pass membrane protein</topology>
    </subcellularLocation>
</comment>
<feature type="transmembrane region" description="Helical" evidence="5">
    <location>
        <begin position="20"/>
        <end position="42"/>
    </location>
</feature>
<dbReference type="GO" id="GO:0005886">
    <property type="term" value="C:plasma membrane"/>
    <property type="evidence" value="ECO:0007669"/>
    <property type="project" value="TreeGrafter"/>
</dbReference>
<protein>
    <submittedName>
        <fullName evidence="6">Uncharacterized protein</fullName>
    </submittedName>
</protein>
<dbReference type="GO" id="GO:0004930">
    <property type="term" value="F:G protein-coupled receptor activity"/>
    <property type="evidence" value="ECO:0007669"/>
    <property type="project" value="TreeGrafter"/>
</dbReference>
<sequence length="399" mass="44462">MSLSLRDRSESNWSLNPQLSLRVVLGLMIPGLGLTAALLSLYGYAAWKVASRRHLDRVSFRLLTYALVANFVYGVSFTMNTLAGYPGWRCSLSSFLVNSSLMFSGCIFFCIALNVPLVVVQGINGQAMEKYYVAGTVLICLICNVPLYASGNLGHVLLPFETCWFNNPDKEARFRWIIGTQISWLFIFAVGEAGAFLIILGYLVTHKFYLIRRPAHTETTYSSEGAGSTILKFRNIILRIGLYPLVSCVLNLTVGVVDLRQSRKYAMEAPEWTKFDVILLLVTVVTCAGRPLIYGLLAATDPSFIRALNALRHPEAESTTQFGGRSYCLSTIVDIPPDDTHSSDSETLHNDCAQQERMHAAQESSTVPERDLGMRKEWRSYLEHEMKLNPVIHAELANG</sequence>
<keyword evidence="2 5" id="KW-0812">Transmembrane</keyword>
<dbReference type="GO" id="GO:0007189">
    <property type="term" value="P:adenylate cyclase-activating G protein-coupled receptor signaling pathway"/>
    <property type="evidence" value="ECO:0007669"/>
    <property type="project" value="TreeGrafter"/>
</dbReference>
<feature type="transmembrane region" description="Helical" evidence="5">
    <location>
        <begin position="236"/>
        <end position="257"/>
    </location>
</feature>
<name>A0AAD7A8H1_9AGAR</name>
<organism evidence="6 7">
    <name type="scientific">Mycena albidolilacea</name>
    <dbReference type="NCBI Taxonomy" id="1033008"/>
    <lineage>
        <taxon>Eukaryota</taxon>
        <taxon>Fungi</taxon>
        <taxon>Dikarya</taxon>
        <taxon>Basidiomycota</taxon>
        <taxon>Agaricomycotina</taxon>
        <taxon>Agaricomycetes</taxon>
        <taxon>Agaricomycetidae</taxon>
        <taxon>Agaricales</taxon>
        <taxon>Marasmiineae</taxon>
        <taxon>Mycenaceae</taxon>
        <taxon>Mycena</taxon>
    </lineage>
</organism>
<dbReference type="PANTHER" id="PTHR23112:SF0">
    <property type="entry name" value="TRANSMEMBRANE PROTEIN 116"/>
    <property type="match status" value="1"/>
</dbReference>
<feature type="transmembrane region" description="Helical" evidence="5">
    <location>
        <begin position="277"/>
        <end position="297"/>
    </location>
</feature>
<feature type="transmembrane region" description="Helical" evidence="5">
    <location>
        <begin position="62"/>
        <end position="83"/>
    </location>
</feature>
<comment type="caution">
    <text evidence="6">The sequence shown here is derived from an EMBL/GenBank/DDBJ whole genome shotgun (WGS) entry which is preliminary data.</text>
</comment>
<evidence type="ECO:0000256" key="2">
    <source>
        <dbReference type="ARBA" id="ARBA00022692"/>
    </source>
</evidence>
<keyword evidence="3 5" id="KW-1133">Transmembrane helix</keyword>
<feature type="transmembrane region" description="Helical" evidence="5">
    <location>
        <begin position="95"/>
        <end position="119"/>
    </location>
</feature>
<evidence type="ECO:0000313" key="7">
    <source>
        <dbReference type="Proteomes" id="UP001218218"/>
    </source>
</evidence>
<evidence type="ECO:0000313" key="6">
    <source>
        <dbReference type="EMBL" id="KAJ7352146.1"/>
    </source>
</evidence>
<keyword evidence="7" id="KW-1185">Reference proteome</keyword>
<gene>
    <name evidence="6" type="ORF">DFH08DRAFT_990277</name>
</gene>
<evidence type="ECO:0000256" key="1">
    <source>
        <dbReference type="ARBA" id="ARBA00004141"/>
    </source>
</evidence>
<keyword evidence="4 5" id="KW-0472">Membrane</keyword>
<dbReference type="AlphaFoldDB" id="A0AAD7A8H1"/>
<accession>A0AAD7A8H1</accession>
<dbReference type="Proteomes" id="UP001218218">
    <property type="component" value="Unassembled WGS sequence"/>
</dbReference>
<dbReference type="PANTHER" id="PTHR23112">
    <property type="entry name" value="G PROTEIN-COUPLED RECEPTOR 157-RELATED"/>
    <property type="match status" value="1"/>
</dbReference>